<dbReference type="STRING" id="41447.ENSSDUP00000007389"/>
<dbReference type="AlphaFoldDB" id="A0A3B4TMB2"/>
<keyword evidence="1" id="KW-0479">Metal-binding</keyword>
<protein>
    <submittedName>
        <fullName evidence="4">Protein S100-A13-like</fullName>
    </submittedName>
</protein>
<dbReference type="PROSITE" id="PS00018">
    <property type="entry name" value="EF_HAND_1"/>
    <property type="match status" value="1"/>
</dbReference>
<accession>A0A3B4TMB2</accession>
<dbReference type="GeneTree" id="ENSGT01030000234835"/>
<keyword evidence="2" id="KW-0106">Calcium</keyword>
<evidence type="ECO:0000256" key="1">
    <source>
        <dbReference type="ARBA" id="ARBA00022723"/>
    </source>
</evidence>
<evidence type="ECO:0000313" key="4">
    <source>
        <dbReference type="Ensembl" id="ENSSDUP00000007389.1"/>
    </source>
</evidence>
<organism evidence="4 5">
    <name type="scientific">Seriola dumerili</name>
    <name type="common">Greater amberjack</name>
    <name type="synonym">Caranx dumerili</name>
    <dbReference type="NCBI Taxonomy" id="41447"/>
    <lineage>
        <taxon>Eukaryota</taxon>
        <taxon>Metazoa</taxon>
        <taxon>Chordata</taxon>
        <taxon>Craniata</taxon>
        <taxon>Vertebrata</taxon>
        <taxon>Euteleostomi</taxon>
        <taxon>Actinopterygii</taxon>
        <taxon>Neopterygii</taxon>
        <taxon>Teleostei</taxon>
        <taxon>Neoteleostei</taxon>
        <taxon>Acanthomorphata</taxon>
        <taxon>Carangaria</taxon>
        <taxon>Carangiformes</taxon>
        <taxon>Carangidae</taxon>
        <taxon>Seriola</taxon>
    </lineage>
</organism>
<dbReference type="SUPFAM" id="SSF47473">
    <property type="entry name" value="EF-hand"/>
    <property type="match status" value="1"/>
</dbReference>
<dbReference type="GO" id="GO:0005509">
    <property type="term" value="F:calcium ion binding"/>
    <property type="evidence" value="ECO:0007669"/>
    <property type="project" value="InterPro"/>
</dbReference>
<dbReference type="Proteomes" id="UP000261420">
    <property type="component" value="Unplaced"/>
</dbReference>
<dbReference type="PROSITE" id="PS50222">
    <property type="entry name" value="EF_HAND_2"/>
    <property type="match status" value="1"/>
</dbReference>
<reference evidence="4" key="2">
    <citation type="submission" date="2025-09" db="UniProtKB">
        <authorList>
            <consortium name="Ensembl"/>
        </authorList>
    </citation>
    <scope>IDENTIFICATION</scope>
</reference>
<feature type="domain" description="EF-hand" evidence="3">
    <location>
        <begin position="169"/>
        <end position="204"/>
    </location>
</feature>
<dbReference type="InterPro" id="IPR011992">
    <property type="entry name" value="EF-hand-dom_pair"/>
</dbReference>
<dbReference type="InterPro" id="IPR002048">
    <property type="entry name" value="EF_hand_dom"/>
</dbReference>
<reference evidence="4" key="1">
    <citation type="submission" date="2025-08" db="UniProtKB">
        <authorList>
            <consortium name="Ensembl"/>
        </authorList>
    </citation>
    <scope>IDENTIFICATION</scope>
</reference>
<keyword evidence="5" id="KW-1185">Reference proteome</keyword>
<sequence>QYSLEILQRGPTPHCCDTYQLYSSVQHLFWPFLFGEELPWRSCLLRQHRGKREQRPRETPLLAELGYSRYGVSHSDSCNHISQFCQGEGEPRWEILPETGKETARRHHGGEDLHNFLLLFSTLCCKQIIHEYRGSVFSYLCPGRCKHVSTNSNACLLPSVPLCFAQDTNSSSAIKEMQRGLDENSDGKVSFQEYLTLIGYVANSLSQSKCGSNADTS</sequence>
<proteinExistence type="predicted"/>
<evidence type="ECO:0000313" key="5">
    <source>
        <dbReference type="Proteomes" id="UP000261420"/>
    </source>
</evidence>
<evidence type="ECO:0000259" key="3">
    <source>
        <dbReference type="PROSITE" id="PS50222"/>
    </source>
</evidence>
<dbReference type="Ensembl" id="ENSSDUT00000007528.1">
    <property type="protein sequence ID" value="ENSSDUP00000007389.1"/>
    <property type="gene ID" value="ENSSDUG00000005425.1"/>
</dbReference>
<evidence type="ECO:0000256" key="2">
    <source>
        <dbReference type="ARBA" id="ARBA00022837"/>
    </source>
</evidence>
<name>A0A3B4TMB2_SERDU</name>
<dbReference type="InterPro" id="IPR018247">
    <property type="entry name" value="EF_Hand_1_Ca_BS"/>
</dbReference>
<dbReference type="Gene3D" id="1.10.238.10">
    <property type="entry name" value="EF-hand"/>
    <property type="match status" value="1"/>
</dbReference>